<dbReference type="OrthoDB" id="330609at2759"/>
<gene>
    <name evidence="2" type="ORF">CSUI_009763</name>
</gene>
<comment type="caution">
    <text evidence="2">The sequence shown here is derived from an EMBL/GenBank/DDBJ whole genome shotgun (WGS) entry which is preliminary data.</text>
</comment>
<protein>
    <submittedName>
        <fullName evidence="2">Uncharacterized protein</fullName>
    </submittedName>
</protein>
<feature type="region of interest" description="Disordered" evidence="1">
    <location>
        <begin position="192"/>
        <end position="218"/>
    </location>
</feature>
<evidence type="ECO:0000256" key="1">
    <source>
        <dbReference type="SAM" id="MobiDB-lite"/>
    </source>
</evidence>
<organism evidence="2 3">
    <name type="scientific">Cystoisospora suis</name>
    <dbReference type="NCBI Taxonomy" id="483139"/>
    <lineage>
        <taxon>Eukaryota</taxon>
        <taxon>Sar</taxon>
        <taxon>Alveolata</taxon>
        <taxon>Apicomplexa</taxon>
        <taxon>Conoidasida</taxon>
        <taxon>Coccidia</taxon>
        <taxon>Eucoccidiorida</taxon>
        <taxon>Eimeriorina</taxon>
        <taxon>Sarcocystidae</taxon>
        <taxon>Cystoisospora</taxon>
    </lineage>
</organism>
<feature type="compositionally biased region" description="Basic and acidic residues" evidence="1">
    <location>
        <begin position="208"/>
        <end position="218"/>
    </location>
</feature>
<reference evidence="2 3" key="1">
    <citation type="journal article" date="2017" name="Int. J. Parasitol.">
        <title>The genome of the protozoan parasite Cystoisospora suis and a reverse vaccinology approach to identify vaccine candidates.</title>
        <authorList>
            <person name="Palmieri N."/>
            <person name="Shrestha A."/>
            <person name="Ruttkowski B."/>
            <person name="Beck T."/>
            <person name="Vogl C."/>
            <person name="Tomley F."/>
            <person name="Blake D.P."/>
            <person name="Joachim A."/>
        </authorList>
    </citation>
    <scope>NUCLEOTIDE SEQUENCE [LARGE SCALE GENOMIC DNA]</scope>
    <source>
        <strain evidence="2 3">Wien I</strain>
    </source>
</reference>
<feature type="region of interest" description="Disordered" evidence="1">
    <location>
        <begin position="254"/>
        <end position="399"/>
    </location>
</feature>
<feature type="compositionally biased region" description="Low complexity" evidence="1">
    <location>
        <begin position="348"/>
        <end position="364"/>
    </location>
</feature>
<feature type="compositionally biased region" description="Basic and acidic residues" evidence="1">
    <location>
        <begin position="377"/>
        <end position="389"/>
    </location>
</feature>
<feature type="region of interest" description="Disordered" evidence="1">
    <location>
        <begin position="109"/>
        <end position="137"/>
    </location>
</feature>
<feature type="compositionally biased region" description="Acidic residues" evidence="1">
    <location>
        <begin position="193"/>
        <end position="207"/>
    </location>
</feature>
<accession>A0A2C6KJ38</accession>
<feature type="compositionally biased region" description="Polar residues" evidence="1">
    <location>
        <begin position="84"/>
        <end position="95"/>
    </location>
</feature>
<feature type="compositionally biased region" description="Low complexity" evidence="1">
    <location>
        <begin position="305"/>
        <end position="322"/>
    </location>
</feature>
<feature type="compositionally biased region" description="Low complexity" evidence="1">
    <location>
        <begin position="281"/>
        <end position="298"/>
    </location>
</feature>
<dbReference type="AlphaFoldDB" id="A0A2C6KJ38"/>
<dbReference type="Proteomes" id="UP000221165">
    <property type="component" value="Unassembled WGS sequence"/>
</dbReference>
<keyword evidence="3" id="KW-1185">Reference proteome</keyword>
<evidence type="ECO:0000313" key="2">
    <source>
        <dbReference type="EMBL" id="PHJ16424.1"/>
    </source>
</evidence>
<proteinExistence type="predicted"/>
<feature type="compositionally biased region" description="Low complexity" evidence="1">
    <location>
        <begin position="256"/>
        <end position="267"/>
    </location>
</feature>
<feature type="region of interest" description="Disordered" evidence="1">
    <location>
        <begin position="226"/>
        <end position="245"/>
    </location>
</feature>
<feature type="compositionally biased region" description="Polar residues" evidence="1">
    <location>
        <begin position="66"/>
        <end position="76"/>
    </location>
</feature>
<name>A0A2C6KJ38_9APIC</name>
<dbReference type="RefSeq" id="XP_067918153.1">
    <property type="nucleotide sequence ID" value="XM_068069872.1"/>
</dbReference>
<dbReference type="EMBL" id="MIGC01005989">
    <property type="protein sequence ID" value="PHJ16424.1"/>
    <property type="molecule type" value="Genomic_DNA"/>
</dbReference>
<feature type="region of interest" description="Disordered" evidence="1">
    <location>
        <begin position="66"/>
        <end position="95"/>
    </location>
</feature>
<evidence type="ECO:0000313" key="3">
    <source>
        <dbReference type="Proteomes" id="UP000221165"/>
    </source>
</evidence>
<dbReference type="GeneID" id="94433083"/>
<sequence>MSMQIYYTSYQNGHQRYYGGHRPGHPVPQHYQRNVAGRTAPRCAVVGGSYSSSLAQLATAQCRSTPPRILSSNHQSCHPRARRNSSSTPPQSLSHQIARQLEMQEKLNNGGAAGLGQGGASSSSSHRDSHHHHHHLPEKLHDLVEAIRHPLSHSTQCTRISTSSLHIGECPEVPEHTATFAMKRTGTLKWQEAVDEEEEETVVEGGEESPRTPPAEEKKKLLHFRKNSSAPNLLRKHKNSLSPSQALASEIQRNVSNSLQPSSSPSSGGCEKAVTSSCSVSSQTPTDTGSTSSPSLTLSPPPSYPSSVSSLSSTESDESVSPRANSASDKVVSSVGGIEEGTYGLENSSSAGTLASSTTTGSGAVDAHDLYQGGGEGRARRERNERVFHQQEGGRGGGS</sequence>
<dbReference type="VEuPathDB" id="ToxoDB:CSUI_009763"/>